<comment type="similarity">
    <text evidence="1">Belongs to the SPT5 family.</text>
</comment>
<dbReference type="NCBIfam" id="TIGR00405">
    <property type="entry name" value="KOW_elon_Spt5"/>
    <property type="match status" value="1"/>
</dbReference>
<dbReference type="InterPro" id="IPR005100">
    <property type="entry name" value="NGN-domain"/>
</dbReference>
<reference evidence="10 11" key="1">
    <citation type="journal article" date="2016" name="ISME J.">
        <title>Chasing the elusive Euryarchaeota class WSA2: genomes reveal a uniquely fastidious methyl-reducing methanogen.</title>
        <authorList>
            <person name="Nobu M.K."/>
            <person name="Narihiro T."/>
            <person name="Kuroda K."/>
            <person name="Mei R."/>
            <person name="Liu W.T."/>
        </authorList>
    </citation>
    <scope>NUCLEOTIDE SEQUENCE [LARGE SCALE GENOMIC DNA]</scope>
    <source>
        <strain evidence="8">B15fssc0709_Meth_Bin003</strain>
        <strain evidence="9">BMIXfssc0709_Meth_Bin006</strain>
    </source>
</reference>
<dbReference type="PATRIC" id="fig|1706438.3.peg.262"/>
<comment type="subunit">
    <text evidence="4">Heterodimer composed of Spt4 and Spt5. Interacts with RNA polymerase (RNAP).</text>
</comment>
<dbReference type="CDD" id="cd06091">
    <property type="entry name" value="KOW_NusG"/>
    <property type="match status" value="1"/>
</dbReference>
<comment type="caution">
    <text evidence="9">The sequence shown here is derived from an EMBL/GenBank/DDBJ whole genome shotgun (WGS) entry which is preliminary data.</text>
</comment>
<dbReference type="PANTHER" id="PTHR11125:SF7">
    <property type="entry name" value="TRANSCRIPTION ELONGATION FACTOR SPT5"/>
    <property type="match status" value="1"/>
</dbReference>
<dbReference type="InterPro" id="IPR011590">
    <property type="entry name" value="Spt5_arc"/>
</dbReference>
<evidence type="ECO:0000256" key="4">
    <source>
        <dbReference type="HAMAP-Rule" id="MF_00950"/>
    </source>
</evidence>
<dbReference type="SMART" id="SM00739">
    <property type="entry name" value="KOW"/>
    <property type="match status" value="1"/>
</dbReference>
<protein>
    <recommendedName>
        <fullName evidence="4 5">Transcription elongation factor Spt5</fullName>
    </recommendedName>
</protein>
<dbReference type="SUPFAM" id="SSF50104">
    <property type="entry name" value="Translation proteins SH3-like domain"/>
    <property type="match status" value="1"/>
</dbReference>
<organism evidence="9 11">
    <name type="scientific">Candidatus Methanofastidiosum methylothiophilum</name>
    <dbReference type="NCBI Taxonomy" id="1705564"/>
    <lineage>
        <taxon>Archaea</taxon>
        <taxon>Methanobacteriati</taxon>
        <taxon>Methanobacteriota</taxon>
        <taxon>Stenosarchaea group</taxon>
        <taxon>Candidatus Methanofastidiosia</taxon>
        <taxon>Candidatus Methanofastidiosales</taxon>
        <taxon>Candidatus Methanofastidiosaceae</taxon>
        <taxon>Candidatus Methanofastidiosum</taxon>
    </lineage>
</organism>
<sequence length="152" mass="16606">MDDDDNPIFALKVAVNQEKNVAKMIEGKVKTNNLKVYAVLAPETLKGYVFIEASDKGAVEEAIQGLRNVRGILEGKIAFDEISHFLEAKPSVSGLAKGDIVELIAGPFKGEKAKIIRVDKGKEELTVELLEAMVPIPVTVKGDYVRIIEKKS</sequence>
<evidence type="ECO:0000259" key="7">
    <source>
        <dbReference type="SMART" id="SM00739"/>
    </source>
</evidence>
<dbReference type="AlphaFoldDB" id="A0A150J1M3"/>
<dbReference type="GO" id="GO:0006357">
    <property type="term" value="P:regulation of transcription by RNA polymerase II"/>
    <property type="evidence" value="ECO:0007669"/>
    <property type="project" value="InterPro"/>
</dbReference>
<accession>A0A150J1M3</accession>
<dbReference type="Pfam" id="PF00467">
    <property type="entry name" value="KOW"/>
    <property type="match status" value="1"/>
</dbReference>
<dbReference type="HAMAP" id="MF_00950">
    <property type="entry name" value="Spt5_arch"/>
    <property type="match status" value="1"/>
</dbReference>
<dbReference type="EMBL" id="LNJC01000003">
    <property type="protein sequence ID" value="KYC51136.1"/>
    <property type="molecule type" value="Genomic_DNA"/>
</dbReference>
<name>A0A150J1M3_9EURY</name>
<dbReference type="SMART" id="SM00738">
    <property type="entry name" value="NGN"/>
    <property type="match status" value="1"/>
</dbReference>
<dbReference type="EMBL" id="LNGF01000002">
    <property type="protein sequence ID" value="KYC48659.1"/>
    <property type="molecule type" value="Genomic_DNA"/>
</dbReference>
<dbReference type="Gene3D" id="2.30.30.30">
    <property type="match status" value="1"/>
</dbReference>
<keyword evidence="3 4" id="KW-0804">Transcription</keyword>
<dbReference type="Pfam" id="PF03439">
    <property type="entry name" value="Spt5-NGN"/>
    <property type="match status" value="1"/>
</dbReference>
<evidence type="ECO:0000256" key="5">
    <source>
        <dbReference type="NCBIfam" id="TIGR00405"/>
    </source>
</evidence>
<dbReference type="Proteomes" id="UP000092403">
    <property type="component" value="Unassembled WGS sequence"/>
</dbReference>
<evidence type="ECO:0000256" key="1">
    <source>
        <dbReference type="ARBA" id="ARBA00006956"/>
    </source>
</evidence>
<keyword evidence="9" id="KW-0648">Protein biosynthesis</keyword>
<comment type="function">
    <text evidence="4">Stimulates transcription elongation.</text>
</comment>
<dbReference type="PANTHER" id="PTHR11125">
    <property type="entry name" value="SUPPRESSOR OF TY 5"/>
    <property type="match status" value="1"/>
</dbReference>
<dbReference type="InterPro" id="IPR014722">
    <property type="entry name" value="Rib_uL2_dom2"/>
</dbReference>
<dbReference type="InterPro" id="IPR036735">
    <property type="entry name" value="NGN_dom_sf"/>
</dbReference>
<evidence type="ECO:0000313" key="10">
    <source>
        <dbReference type="Proteomes" id="UP000091929"/>
    </source>
</evidence>
<evidence type="ECO:0000313" key="11">
    <source>
        <dbReference type="Proteomes" id="UP000092403"/>
    </source>
</evidence>
<dbReference type="GO" id="GO:0003729">
    <property type="term" value="F:mRNA binding"/>
    <property type="evidence" value="ECO:0007669"/>
    <property type="project" value="TreeGrafter"/>
</dbReference>
<dbReference type="Gene3D" id="3.30.70.940">
    <property type="entry name" value="NusG, N-terminal domain"/>
    <property type="match status" value="1"/>
</dbReference>
<keyword evidence="2 4" id="KW-0805">Transcription regulation</keyword>
<feature type="domain" description="NusG-like N-terminal" evidence="6">
    <location>
        <begin position="5"/>
        <end position="89"/>
    </location>
</feature>
<dbReference type="InterPro" id="IPR005824">
    <property type="entry name" value="KOW"/>
</dbReference>
<dbReference type="InterPro" id="IPR039659">
    <property type="entry name" value="SPT5"/>
</dbReference>
<dbReference type="GO" id="GO:0032784">
    <property type="term" value="P:regulation of DNA-templated transcription elongation"/>
    <property type="evidence" value="ECO:0007669"/>
    <property type="project" value="InterPro"/>
</dbReference>
<evidence type="ECO:0000313" key="8">
    <source>
        <dbReference type="EMBL" id="KYC48659.1"/>
    </source>
</evidence>
<comment type="similarity">
    <text evidence="4">Belongs to the archaeal Spt5 family.</text>
</comment>
<keyword evidence="9" id="KW-0251">Elongation factor</keyword>
<evidence type="ECO:0000256" key="2">
    <source>
        <dbReference type="ARBA" id="ARBA00023015"/>
    </source>
</evidence>
<dbReference type="GO" id="GO:0003746">
    <property type="term" value="F:translation elongation factor activity"/>
    <property type="evidence" value="ECO:0007669"/>
    <property type="project" value="UniProtKB-KW"/>
</dbReference>
<dbReference type="Proteomes" id="UP000091929">
    <property type="component" value="Unassembled WGS sequence"/>
</dbReference>
<accession>A0A150IUI6</accession>
<evidence type="ECO:0000256" key="3">
    <source>
        <dbReference type="ARBA" id="ARBA00023163"/>
    </source>
</evidence>
<dbReference type="GO" id="GO:0006368">
    <property type="term" value="P:transcription elongation by RNA polymerase II"/>
    <property type="evidence" value="ECO:0007669"/>
    <property type="project" value="TreeGrafter"/>
</dbReference>
<gene>
    <name evidence="4 9" type="primary">spt5</name>
    <name evidence="8" type="ORF">APG11_00169</name>
    <name evidence="9" type="ORF">APG12_00262</name>
</gene>
<feature type="domain" description="KOW" evidence="7">
    <location>
        <begin position="94"/>
        <end position="121"/>
    </location>
</feature>
<dbReference type="InterPro" id="IPR006645">
    <property type="entry name" value="NGN-like_dom"/>
</dbReference>
<dbReference type="PATRIC" id="fig|1706437.3.peg.169"/>
<proteinExistence type="inferred from homology"/>
<dbReference type="InterPro" id="IPR008991">
    <property type="entry name" value="Translation_prot_SH3-like_sf"/>
</dbReference>
<dbReference type="CDD" id="cd09887">
    <property type="entry name" value="NGN_Arch"/>
    <property type="match status" value="1"/>
</dbReference>
<evidence type="ECO:0000313" key="9">
    <source>
        <dbReference type="EMBL" id="KYC51136.1"/>
    </source>
</evidence>
<evidence type="ECO:0000259" key="6">
    <source>
        <dbReference type="SMART" id="SM00738"/>
    </source>
</evidence>